<name>A0A0R1JLX6_9LACO</name>
<dbReference type="Proteomes" id="UP000051804">
    <property type="component" value="Unassembled WGS sequence"/>
</dbReference>
<comment type="caution">
    <text evidence="2">The sequence shown here is derived from an EMBL/GenBank/DDBJ whole genome shotgun (WGS) entry which is preliminary data.</text>
</comment>
<dbReference type="Pfam" id="PF00583">
    <property type="entry name" value="Acetyltransf_1"/>
    <property type="match status" value="1"/>
</dbReference>
<feature type="domain" description="N-acetyltransferase" evidence="1">
    <location>
        <begin position="30"/>
        <end position="175"/>
    </location>
</feature>
<evidence type="ECO:0000313" key="3">
    <source>
        <dbReference type="Proteomes" id="UP000051804"/>
    </source>
</evidence>
<keyword evidence="3" id="KW-1185">Reference proteome</keyword>
<accession>A0A0R1JLX6</accession>
<dbReference type="InterPro" id="IPR016181">
    <property type="entry name" value="Acyl_CoA_acyltransferase"/>
</dbReference>
<dbReference type="InterPro" id="IPR000182">
    <property type="entry name" value="GNAT_dom"/>
</dbReference>
<dbReference type="GO" id="GO:0016747">
    <property type="term" value="F:acyltransferase activity, transferring groups other than amino-acyl groups"/>
    <property type="evidence" value="ECO:0007669"/>
    <property type="project" value="InterPro"/>
</dbReference>
<dbReference type="Gene3D" id="3.40.630.30">
    <property type="match status" value="1"/>
</dbReference>
<dbReference type="CDD" id="cd04301">
    <property type="entry name" value="NAT_SF"/>
    <property type="match status" value="1"/>
</dbReference>
<dbReference type="AlphaFoldDB" id="A0A0R1JLX6"/>
<gene>
    <name evidence="2" type="ORF">FD02_GL001468</name>
</gene>
<dbReference type="PATRIC" id="fig|1291734.4.peg.1511"/>
<evidence type="ECO:0000313" key="2">
    <source>
        <dbReference type="EMBL" id="KRK72496.1"/>
    </source>
</evidence>
<dbReference type="STRING" id="1291734.FD02_GL001468"/>
<organism evidence="2 3">
    <name type="scientific">Lacticaseibacillus nasuensis JCM 17158</name>
    <dbReference type="NCBI Taxonomy" id="1291734"/>
    <lineage>
        <taxon>Bacteria</taxon>
        <taxon>Bacillati</taxon>
        <taxon>Bacillota</taxon>
        <taxon>Bacilli</taxon>
        <taxon>Lactobacillales</taxon>
        <taxon>Lactobacillaceae</taxon>
        <taxon>Lacticaseibacillus</taxon>
    </lineage>
</organism>
<keyword evidence="2" id="KW-0808">Transferase</keyword>
<dbReference type="EMBL" id="AZDJ01000022">
    <property type="protein sequence ID" value="KRK72496.1"/>
    <property type="molecule type" value="Genomic_DNA"/>
</dbReference>
<dbReference type="RefSeq" id="WP_054721915.1">
    <property type="nucleotide sequence ID" value="NZ_AZDJ01000022.1"/>
</dbReference>
<dbReference type="OrthoDB" id="9800193at2"/>
<sequence>MTITIQQITTANEADLRLPNEPFPIIGEFLVTRTDTGWSHQERLAAQVHEQTFPEENYQLSAIDAAGFALGAYAEGKCVGLATFEYQFNRFVYLADLKVTQTYRRSGVARALLDAAQPIAQAHGSQGLCTIAQGSNVIANRFYLAYGFQIGGLETFRYEFTRAKGETDIHYWLAY</sequence>
<protein>
    <submittedName>
        <fullName evidence="2">Streptothricine-acetyl-transferase</fullName>
    </submittedName>
</protein>
<proteinExistence type="predicted"/>
<evidence type="ECO:0000259" key="1">
    <source>
        <dbReference type="PROSITE" id="PS51186"/>
    </source>
</evidence>
<reference evidence="2 3" key="1">
    <citation type="journal article" date="2015" name="Genome Announc.">
        <title>Expanding the biotechnology potential of lactobacilli through comparative genomics of 213 strains and associated genera.</title>
        <authorList>
            <person name="Sun Z."/>
            <person name="Harris H.M."/>
            <person name="McCann A."/>
            <person name="Guo C."/>
            <person name="Argimon S."/>
            <person name="Zhang W."/>
            <person name="Yang X."/>
            <person name="Jeffery I.B."/>
            <person name="Cooney J.C."/>
            <person name="Kagawa T.F."/>
            <person name="Liu W."/>
            <person name="Song Y."/>
            <person name="Salvetti E."/>
            <person name="Wrobel A."/>
            <person name="Rasinkangas P."/>
            <person name="Parkhill J."/>
            <person name="Rea M.C."/>
            <person name="O'Sullivan O."/>
            <person name="Ritari J."/>
            <person name="Douillard F.P."/>
            <person name="Paul Ross R."/>
            <person name="Yang R."/>
            <person name="Briner A.E."/>
            <person name="Felis G.E."/>
            <person name="de Vos W.M."/>
            <person name="Barrangou R."/>
            <person name="Klaenhammer T.R."/>
            <person name="Caufield P.W."/>
            <person name="Cui Y."/>
            <person name="Zhang H."/>
            <person name="O'Toole P.W."/>
        </authorList>
    </citation>
    <scope>NUCLEOTIDE SEQUENCE [LARGE SCALE GENOMIC DNA]</scope>
    <source>
        <strain evidence="2 3">JCM 17158</strain>
    </source>
</reference>
<dbReference type="PROSITE" id="PS51186">
    <property type="entry name" value="GNAT"/>
    <property type="match status" value="1"/>
</dbReference>
<dbReference type="SUPFAM" id="SSF55729">
    <property type="entry name" value="Acyl-CoA N-acyltransferases (Nat)"/>
    <property type="match status" value="1"/>
</dbReference>